<feature type="compositionally biased region" description="Polar residues" evidence="1">
    <location>
        <begin position="1"/>
        <end position="12"/>
    </location>
</feature>
<reference evidence="2" key="1">
    <citation type="submission" date="2021-06" db="EMBL/GenBank/DDBJ databases">
        <authorList>
            <person name="Kallberg Y."/>
            <person name="Tangrot J."/>
            <person name="Rosling A."/>
        </authorList>
    </citation>
    <scope>NUCLEOTIDE SEQUENCE</scope>
    <source>
        <strain evidence="2">IN212</strain>
    </source>
</reference>
<evidence type="ECO:0000313" key="3">
    <source>
        <dbReference type="Proteomes" id="UP000789396"/>
    </source>
</evidence>
<keyword evidence="3" id="KW-1185">Reference proteome</keyword>
<evidence type="ECO:0000313" key="2">
    <source>
        <dbReference type="EMBL" id="CAG8468247.1"/>
    </source>
</evidence>
<proteinExistence type="predicted"/>
<dbReference type="Proteomes" id="UP000789396">
    <property type="component" value="Unassembled WGS sequence"/>
</dbReference>
<organism evidence="2 3">
    <name type="scientific">Racocetra fulgida</name>
    <dbReference type="NCBI Taxonomy" id="60492"/>
    <lineage>
        <taxon>Eukaryota</taxon>
        <taxon>Fungi</taxon>
        <taxon>Fungi incertae sedis</taxon>
        <taxon>Mucoromycota</taxon>
        <taxon>Glomeromycotina</taxon>
        <taxon>Glomeromycetes</taxon>
        <taxon>Diversisporales</taxon>
        <taxon>Gigasporaceae</taxon>
        <taxon>Racocetra</taxon>
    </lineage>
</organism>
<comment type="caution">
    <text evidence="2">The sequence shown here is derived from an EMBL/GenBank/DDBJ whole genome shotgun (WGS) entry which is preliminary data.</text>
</comment>
<sequence length="61" mass="7331">TPLTEVNKSNDYLTRRREQSKQIMHQRRAMQSDEQRNMRNSQNASNMRNKRALKTPDENLN</sequence>
<gene>
    <name evidence="2" type="ORF">RFULGI_LOCUS997</name>
</gene>
<feature type="compositionally biased region" description="Polar residues" evidence="1">
    <location>
        <begin position="38"/>
        <end position="47"/>
    </location>
</feature>
<feature type="non-terminal residue" evidence="2">
    <location>
        <position position="1"/>
    </location>
</feature>
<evidence type="ECO:0000256" key="1">
    <source>
        <dbReference type="SAM" id="MobiDB-lite"/>
    </source>
</evidence>
<dbReference type="OrthoDB" id="2433031at2759"/>
<dbReference type="EMBL" id="CAJVPZ010000529">
    <property type="protein sequence ID" value="CAG8468247.1"/>
    <property type="molecule type" value="Genomic_DNA"/>
</dbReference>
<name>A0A9N8VXZ2_9GLOM</name>
<dbReference type="AlphaFoldDB" id="A0A9N8VXZ2"/>
<accession>A0A9N8VXZ2</accession>
<feature type="region of interest" description="Disordered" evidence="1">
    <location>
        <begin position="1"/>
        <end position="61"/>
    </location>
</feature>
<protein>
    <submittedName>
        <fullName evidence="2">5798_t:CDS:1</fullName>
    </submittedName>
</protein>